<gene>
    <name evidence="2" type="primary">LOC142178015</name>
</gene>
<dbReference type="Proteomes" id="UP000790787">
    <property type="component" value="Chromosome 24"/>
</dbReference>
<evidence type="ECO:0000313" key="1">
    <source>
        <dbReference type="Proteomes" id="UP000790787"/>
    </source>
</evidence>
<evidence type="ECO:0000313" key="2">
    <source>
        <dbReference type="RefSeq" id="XP_075103430.1"/>
    </source>
</evidence>
<dbReference type="RefSeq" id="XP_075103430.1">
    <property type="nucleotide sequence ID" value="XM_075247329.1"/>
</dbReference>
<proteinExistence type="predicted"/>
<organism evidence="1 2">
    <name type="scientific">Nicotiana tabacum</name>
    <name type="common">Common tobacco</name>
    <dbReference type="NCBI Taxonomy" id="4097"/>
    <lineage>
        <taxon>Eukaryota</taxon>
        <taxon>Viridiplantae</taxon>
        <taxon>Streptophyta</taxon>
        <taxon>Embryophyta</taxon>
        <taxon>Tracheophyta</taxon>
        <taxon>Spermatophyta</taxon>
        <taxon>Magnoliopsida</taxon>
        <taxon>eudicotyledons</taxon>
        <taxon>Gunneridae</taxon>
        <taxon>Pentapetalae</taxon>
        <taxon>asterids</taxon>
        <taxon>lamiids</taxon>
        <taxon>Solanales</taxon>
        <taxon>Solanaceae</taxon>
        <taxon>Nicotianoideae</taxon>
        <taxon>Nicotianeae</taxon>
        <taxon>Nicotiana</taxon>
    </lineage>
</organism>
<name>A0AC58U1S2_TOBAC</name>
<reference evidence="1" key="1">
    <citation type="journal article" date="2014" name="Nat. Commun.">
        <title>The tobacco genome sequence and its comparison with those of tomato and potato.</title>
        <authorList>
            <person name="Sierro N."/>
            <person name="Battey J.N."/>
            <person name="Ouadi S."/>
            <person name="Bakaher N."/>
            <person name="Bovet L."/>
            <person name="Willig A."/>
            <person name="Goepfert S."/>
            <person name="Peitsch M.C."/>
            <person name="Ivanov N.V."/>
        </authorList>
    </citation>
    <scope>NUCLEOTIDE SEQUENCE [LARGE SCALE GENOMIC DNA]</scope>
</reference>
<accession>A0AC58U1S2</accession>
<reference evidence="2" key="2">
    <citation type="submission" date="2025-08" db="UniProtKB">
        <authorList>
            <consortium name="RefSeq"/>
        </authorList>
    </citation>
    <scope>IDENTIFICATION</scope>
    <source>
        <tissue evidence="2">Leaf</tissue>
    </source>
</reference>
<protein>
    <submittedName>
        <fullName evidence="2">Mitochondrial protein AtMg00820</fullName>
    </submittedName>
</protein>
<keyword evidence="1" id="KW-1185">Reference proteome</keyword>
<sequence>MDAEIAALELNHTWDIVDLPQGKRALPCKWVYKVNHNSDGTMERLKARLVVRGDIQREGIDYFETFSPVEEVYMRFPAGLLPPKPNQACLLRKFLYGLKKASR</sequence>